<dbReference type="InterPro" id="IPR049630">
    <property type="entry name" value="DYDC-like_DD"/>
</dbReference>
<dbReference type="SUPFAM" id="SSF48403">
    <property type="entry name" value="Ankyrin repeat"/>
    <property type="match status" value="1"/>
</dbReference>
<evidence type="ECO:0000256" key="1">
    <source>
        <dbReference type="PROSITE-ProRule" id="PRU00023"/>
    </source>
</evidence>
<dbReference type="Pfam" id="PF05186">
    <property type="entry name" value="Dpy-30"/>
    <property type="match status" value="1"/>
</dbReference>
<name>A0ABQ9JU87_9CUCU</name>
<dbReference type="InterPro" id="IPR036770">
    <property type="entry name" value="Ankyrin_rpt-contain_sf"/>
</dbReference>
<gene>
    <name evidence="2" type="ORF">NQ317_000856</name>
</gene>
<dbReference type="EMBL" id="JAPWTJ010000173">
    <property type="protein sequence ID" value="KAJ8981628.1"/>
    <property type="molecule type" value="Genomic_DNA"/>
</dbReference>
<accession>A0ABQ9JU87</accession>
<proteinExistence type="predicted"/>
<dbReference type="InterPro" id="IPR002110">
    <property type="entry name" value="Ankyrin_rpt"/>
</dbReference>
<evidence type="ECO:0000313" key="2">
    <source>
        <dbReference type="EMBL" id="KAJ8981628.1"/>
    </source>
</evidence>
<keyword evidence="3" id="KW-1185">Reference proteome</keyword>
<dbReference type="PANTHER" id="PTHR24172">
    <property type="entry name" value="ANK_REP_REGION DOMAIN-CONTAINING PROTEIN"/>
    <property type="match status" value="1"/>
</dbReference>
<comment type="caution">
    <text evidence="2">The sequence shown here is derived from an EMBL/GenBank/DDBJ whole genome shotgun (WGS) entry which is preliminary data.</text>
</comment>
<dbReference type="SMART" id="SM00248">
    <property type="entry name" value="ANK"/>
    <property type="match status" value="4"/>
</dbReference>
<dbReference type="InterPro" id="IPR007858">
    <property type="entry name" value="Dpy-30_motif"/>
</dbReference>
<dbReference type="PROSITE" id="PS50088">
    <property type="entry name" value="ANK_REPEAT"/>
    <property type="match status" value="1"/>
</dbReference>
<dbReference type="PANTHER" id="PTHR24172:SF4">
    <property type="entry name" value="ANK_REP_REGION DOMAIN-CONTAINING PROTEIN"/>
    <property type="match status" value="1"/>
</dbReference>
<dbReference type="CDD" id="cd22966">
    <property type="entry name" value="DD_DYDC-like"/>
    <property type="match status" value="1"/>
</dbReference>
<evidence type="ECO:0000313" key="3">
    <source>
        <dbReference type="Proteomes" id="UP001162164"/>
    </source>
</evidence>
<dbReference type="Gene3D" id="1.20.890.10">
    <property type="entry name" value="cAMP-dependent protein kinase regulatory subunit, dimerization-anchoring domain"/>
    <property type="match status" value="1"/>
</dbReference>
<organism evidence="2 3">
    <name type="scientific">Molorchus minor</name>
    <dbReference type="NCBI Taxonomy" id="1323400"/>
    <lineage>
        <taxon>Eukaryota</taxon>
        <taxon>Metazoa</taxon>
        <taxon>Ecdysozoa</taxon>
        <taxon>Arthropoda</taxon>
        <taxon>Hexapoda</taxon>
        <taxon>Insecta</taxon>
        <taxon>Pterygota</taxon>
        <taxon>Neoptera</taxon>
        <taxon>Endopterygota</taxon>
        <taxon>Coleoptera</taxon>
        <taxon>Polyphaga</taxon>
        <taxon>Cucujiformia</taxon>
        <taxon>Chrysomeloidea</taxon>
        <taxon>Cerambycidae</taxon>
        <taxon>Lamiinae</taxon>
        <taxon>Monochamini</taxon>
        <taxon>Molorchus</taxon>
    </lineage>
</organism>
<dbReference type="Proteomes" id="UP001162164">
    <property type="component" value="Unassembled WGS sequence"/>
</dbReference>
<keyword evidence="1" id="KW-0040">ANK repeat</keyword>
<dbReference type="Gene3D" id="1.25.40.20">
    <property type="entry name" value="Ankyrin repeat-containing domain"/>
    <property type="match status" value="2"/>
</dbReference>
<reference evidence="2" key="1">
    <citation type="journal article" date="2023" name="Insect Mol. Biol.">
        <title>Genome sequencing provides insights into the evolution of gene families encoding plant cell wall-degrading enzymes in longhorned beetles.</title>
        <authorList>
            <person name="Shin N.R."/>
            <person name="Okamura Y."/>
            <person name="Kirsch R."/>
            <person name="Pauchet Y."/>
        </authorList>
    </citation>
    <scope>NUCLEOTIDE SEQUENCE</scope>
    <source>
        <strain evidence="2">MMC_N1</strain>
    </source>
</reference>
<protein>
    <submittedName>
        <fullName evidence="2">Uncharacterized protein</fullName>
    </submittedName>
</protein>
<feature type="repeat" description="ANK" evidence="1">
    <location>
        <begin position="110"/>
        <end position="144"/>
    </location>
</feature>
<sequence>MPFFATEEGRYLASSLGDPLIKGLTEVANMRPADPIAYLAQYLYNFANTRSSVKSRGKIQENHEQVIQGSPTKMDDNNAVPANIDVVTVEPSESLTDEESAFNSTSRDEHGQSMLHFAAARPHGRNALYQLLLETEINVAYRDELYRTARDISIQANIPENTGEIDRYVLHIATKGDTDKLVELLLDGYDHITDIIDDEDVPIMEAVSKANQPDTVTFLQSILAFEEKRERVHHAIRQGAINDVMALLADENDTGSGKLLSMGKNSYGRCTMHIAVLCQQEEIVDYLASTFPDTLKMGDNLERTALHYAMGVEKMETISRVLIKAGARRVAKDLKGRQPTYYFLNKSEILRLQEEEETF</sequence>